<reference evidence="2 3" key="1">
    <citation type="submission" date="2019-03" db="EMBL/GenBank/DDBJ databases">
        <title>Genomic Encyclopedia of Type Strains, Phase IV (KMG-IV): sequencing the most valuable type-strain genomes for metagenomic binning, comparative biology and taxonomic classification.</title>
        <authorList>
            <person name="Goeker M."/>
        </authorList>
    </citation>
    <scope>NUCLEOTIDE SEQUENCE [LARGE SCALE GENOMIC DNA]</scope>
    <source>
        <strain evidence="2 3">DSM 103923</strain>
    </source>
</reference>
<name>A0A4R3JTV2_9PROT</name>
<dbReference type="Gene3D" id="3.40.50.300">
    <property type="entry name" value="P-loop containing nucleotide triphosphate hydrolases"/>
    <property type="match status" value="1"/>
</dbReference>
<protein>
    <recommendedName>
        <fullName evidence="1">Aminoglycoside phosphotransferase domain-containing protein</fullName>
    </recommendedName>
</protein>
<dbReference type="InterPro" id="IPR052732">
    <property type="entry name" value="Cell-binding_unc_protein"/>
</dbReference>
<comment type="caution">
    <text evidence="2">The sequence shown here is derived from an EMBL/GenBank/DDBJ whole genome shotgun (WGS) entry which is preliminary data.</text>
</comment>
<evidence type="ECO:0000259" key="1">
    <source>
        <dbReference type="Pfam" id="PF01636"/>
    </source>
</evidence>
<accession>A0A4R3JTV2</accession>
<organism evidence="2 3">
    <name type="scientific">Sulfuritortus calidifontis</name>
    <dbReference type="NCBI Taxonomy" id="1914471"/>
    <lineage>
        <taxon>Bacteria</taxon>
        <taxon>Pseudomonadati</taxon>
        <taxon>Pseudomonadota</taxon>
        <taxon>Betaproteobacteria</taxon>
        <taxon>Nitrosomonadales</taxon>
        <taxon>Thiobacillaceae</taxon>
        <taxon>Sulfuritortus</taxon>
    </lineage>
</organism>
<feature type="domain" description="Aminoglycoside phosphotransferase" evidence="1">
    <location>
        <begin position="64"/>
        <end position="278"/>
    </location>
</feature>
<dbReference type="Proteomes" id="UP000295135">
    <property type="component" value="Unassembled WGS sequence"/>
</dbReference>
<dbReference type="SUPFAM" id="SSF56112">
    <property type="entry name" value="Protein kinase-like (PK-like)"/>
    <property type="match status" value="1"/>
</dbReference>
<dbReference type="AlphaFoldDB" id="A0A4R3JTV2"/>
<sequence>MPPALIAGLLAPDAYPHPAGQVRLIETHISWVLIAGEFAYKLKKPLDLGFLDFSTLEKRRHFCEEEIRLNRRLAPDIYLDVVPVTGSLAAPRIGGAGPVLEWAVRMRAFPPEATLDRANAISAAQVDAIADVIARFHRGLPAASTDSPYGEPAAVLQPAQENFAQIRALQPECSLLGRLDALEAWTRSEGQRLAPRLAERKRAGAIRECHGDLHLGNIAWVNDAPLIFDCIEFNPGLRWIDLLSELAFLFMDLMHRARPDLAWRLLNRYLEHTGDYTGLDVFRFYLVYRAMVRAKVATIRARQQPSPASELPDYLALAETLAQPQPAALFLMHGVSGSGKTWLAQMALERFGAVRLRSDVERKRLFGLDALDDSRRIEGGIYTEAASARTFQNLLELATTLLQAGYRVIVDATFLKQAHRAPFVALAEARGLPLRILDLQADEPLLRQRVQQRMARADDASEADLAVLEAQLQAVEPFTAAESKRVAVFRAEASAEWPSRLASLLEDKTKPSL</sequence>
<dbReference type="PANTHER" id="PTHR43883">
    <property type="entry name" value="SLR0207 PROTEIN"/>
    <property type="match status" value="1"/>
</dbReference>
<dbReference type="PANTHER" id="PTHR43883:SF1">
    <property type="entry name" value="GLUCONOKINASE"/>
    <property type="match status" value="1"/>
</dbReference>
<dbReference type="InterPro" id="IPR011009">
    <property type="entry name" value="Kinase-like_dom_sf"/>
</dbReference>
<evidence type="ECO:0000313" key="3">
    <source>
        <dbReference type="Proteomes" id="UP000295135"/>
    </source>
</evidence>
<dbReference type="InterPro" id="IPR027417">
    <property type="entry name" value="P-loop_NTPase"/>
</dbReference>
<evidence type="ECO:0000313" key="2">
    <source>
        <dbReference type="EMBL" id="TCS70900.1"/>
    </source>
</evidence>
<dbReference type="InterPro" id="IPR002575">
    <property type="entry name" value="Aminoglycoside_PTrfase"/>
</dbReference>
<dbReference type="EMBL" id="SLZY01000013">
    <property type="protein sequence ID" value="TCS70900.1"/>
    <property type="molecule type" value="Genomic_DNA"/>
</dbReference>
<dbReference type="Gene3D" id="3.90.1200.10">
    <property type="match status" value="1"/>
</dbReference>
<proteinExistence type="predicted"/>
<dbReference type="Pfam" id="PF01636">
    <property type="entry name" value="APH"/>
    <property type="match status" value="1"/>
</dbReference>
<gene>
    <name evidence="2" type="ORF">EDC61_11353</name>
</gene>
<dbReference type="Pfam" id="PF13671">
    <property type="entry name" value="AAA_33"/>
    <property type="match status" value="1"/>
</dbReference>
<dbReference type="RefSeq" id="WP_126464022.1">
    <property type="nucleotide sequence ID" value="NZ_AP018721.1"/>
</dbReference>
<keyword evidence="3" id="KW-1185">Reference proteome</keyword>
<dbReference type="OrthoDB" id="9810277at2"/>
<dbReference type="SUPFAM" id="SSF52540">
    <property type="entry name" value="P-loop containing nucleoside triphosphate hydrolases"/>
    <property type="match status" value="1"/>
</dbReference>